<organism evidence="2 3">
    <name type="scientific">Dethiobacter alkaliphilus AHT 1</name>
    <dbReference type="NCBI Taxonomy" id="555088"/>
    <lineage>
        <taxon>Bacteria</taxon>
        <taxon>Bacillati</taxon>
        <taxon>Bacillota</taxon>
        <taxon>Dethiobacteria</taxon>
        <taxon>Dethiobacterales</taxon>
        <taxon>Dethiobacteraceae</taxon>
        <taxon>Dethiobacter</taxon>
    </lineage>
</organism>
<evidence type="ECO:0000313" key="2">
    <source>
        <dbReference type="EMBL" id="EEG78501.1"/>
    </source>
</evidence>
<protein>
    <submittedName>
        <fullName evidence="2">Uncharacterized protein</fullName>
    </submittedName>
</protein>
<evidence type="ECO:0000256" key="1">
    <source>
        <dbReference type="SAM" id="Phobius"/>
    </source>
</evidence>
<proteinExistence type="predicted"/>
<reference evidence="2 3" key="1">
    <citation type="submission" date="2009-02" db="EMBL/GenBank/DDBJ databases">
        <title>Sequencing of the draft genome and assembly of Dethiobacter alkaliphilus AHT 1.</title>
        <authorList>
            <consortium name="US DOE Joint Genome Institute (JGI-PGF)"/>
            <person name="Lucas S."/>
            <person name="Copeland A."/>
            <person name="Lapidus A."/>
            <person name="Glavina del Rio T."/>
            <person name="Dalin E."/>
            <person name="Tice H."/>
            <person name="Bruce D."/>
            <person name="Goodwin L."/>
            <person name="Pitluck S."/>
            <person name="Larimer F."/>
            <person name="Land M.L."/>
            <person name="Hauser L."/>
            <person name="Muyzer G."/>
        </authorList>
    </citation>
    <scope>NUCLEOTIDE SEQUENCE [LARGE SCALE GENOMIC DNA]</scope>
    <source>
        <strain evidence="2 3">AHT 1</strain>
    </source>
</reference>
<gene>
    <name evidence="2" type="ORF">DealDRAFT_0431</name>
</gene>
<evidence type="ECO:0000313" key="3">
    <source>
        <dbReference type="Proteomes" id="UP000006443"/>
    </source>
</evidence>
<keyword evidence="1" id="KW-0472">Membrane</keyword>
<keyword evidence="3" id="KW-1185">Reference proteome</keyword>
<dbReference type="Proteomes" id="UP000006443">
    <property type="component" value="Unassembled WGS sequence"/>
</dbReference>
<comment type="caution">
    <text evidence="2">The sequence shown here is derived from an EMBL/GenBank/DDBJ whole genome shotgun (WGS) entry which is preliminary data.</text>
</comment>
<dbReference type="STRING" id="555088.DealDRAFT_0431"/>
<keyword evidence="1" id="KW-1133">Transmembrane helix</keyword>
<dbReference type="AlphaFoldDB" id="C0GDL8"/>
<accession>C0GDL8</accession>
<dbReference type="RefSeq" id="WP_008514421.1">
    <property type="nucleotide sequence ID" value="NZ_ACJM01000002.1"/>
</dbReference>
<dbReference type="EMBL" id="ACJM01000002">
    <property type="protein sequence ID" value="EEG78501.1"/>
    <property type="molecule type" value="Genomic_DNA"/>
</dbReference>
<keyword evidence="1" id="KW-0812">Transmembrane</keyword>
<sequence length="278" mass="31078">MYHISFLVVNMLLAGWVASDAHKRNKSGAWGIFVFFTSFVGLLIYIVVQEGLQKEGLELPVAVKGILVFCILSLIANVVLFSMATTARNEGAILAREQIVRQGATLQQIAVSMEKLLEDPDDGEALSRLGAYSNQALLSRISYFTDDEFVNELFELTYYSKMIVNNYLYQEGIGNLSQKQVEELKAYQKNLRAMAQELNSMYWDLPPEAGNRAYKQAEAEILSKLQDINEENRGFSVIKESDFVITQGDTGGRLEKQISGLSIIIQGRGVLTELINTN</sequence>
<feature type="transmembrane region" description="Helical" evidence="1">
    <location>
        <begin position="29"/>
        <end position="48"/>
    </location>
</feature>
<name>C0GDL8_DETAL</name>
<feature type="transmembrane region" description="Helical" evidence="1">
    <location>
        <begin position="60"/>
        <end position="84"/>
    </location>
</feature>